<dbReference type="PANTHER" id="PTHR23001:SF7">
    <property type="entry name" value="EUKARYOTIC TRANSLATION INITIATION FACTOR 5"/>
    <property type="match status" value="1"/>
</dbReference>
<evidence type="ECO:0000256" key="2">
    <source>
        <dbReference type="ARBA" id="ARBA00022540"/>
    </source>
</evidence>
<evidence type="ECO:0000256" key="4">
    <source>
        <dbReference type="ARBA" id="ARBA00022741"/>
    </source>
</evidence>
<evidence type="ECO:0000256" key="7">
    <source>
        <dbReference type="SAM" id="Coils"/>
    </source>
</evidence>
<dbReference type="InterPro" id="IPR016189">
    <property type="entry name" value="Transl_init_fac_IF2/IF5_N"/>
</dbReference>
<dbReference type="Proteomes" id="UP000703661">
    <property type="component" value="Unassembled WGS sequence"/>
</dbReference>
<dbReference type="GO" id="GO:0071074">
    <property type="term" value="F:eukaryotic initiation factor eIF2 binding"/>
    <property type="evidence" value="ECO:0007669"/>
    <property type="project" value="TreeGrafter"/>
</dbReference>
<dbReference type="InterPro" id="IPR002735">
    <property type="entry name" value="Transl_init_fac_IF2/IF5_dom"/>
</dbReference>
<accession>A0A9P6MPV9</accession>
<dbReference type="Gene3D" id="2.20.25.350">
    <property type="match status" value="1"/>
</dbReference>
<dbReference type="Pfam" id="PF01873">
    <property type="entry name" value="eIF-5_eIF-2B"/>
    <property type="match status" value="1"/>
</dbReference>
<evidence type="ECO:0000256" key="3">
    <source>
        <dbReference type="ARBA" id="ARBA00022729"/>
    </source>
</evidence>
<dbReference type="GO" id="GO:0001732">
    <property type="term" value="P:formation of cytoplasmic translation initiation complex"/>
    <property type="evidence" value="ECO:0007669"/>
    <property type="project" value="TreeGrafter"/>
</dbReference>
<keyword evidence="3" id="KW-0732">Signal</keyword>
<keyword evidence="11" id="KW-1185">Reference proteome</keyword>
<keyword evidence="2" id="KW-0396">Initiation factor</keyword>
<feature type="domain" description="Translation initiation factor IF2/IF5" evidence="9">
    <location>
        <begin position="33"/>
        <end position="159"/>
    </location>
</feature>
<evidence type="ECO:0000256" key="5">
    <source>
        <dbReference type="ARBA" id="ARBA00022917"/>
    </source>
</evidence>
<name>A0A9P6MPV9_9FUNG</name>
<dbReference type="SUPFAM" id="SSF100966">
    <property type="entry name" value="Translation initiation factor 2 beta, aIF2beta, N-terminal domain"/>
    <property type="match status" value="1"/>
</dbReference>
<dbReference type="SMART" id="SM00653">
    <property type="entry name" value="eIF2B_5"/>
    <property type="match status" value="1"/>
</dbReference>
<keyword evidence="4" id="KW-0547">Nucleotide-binding</keyword>
<dbReference type="GO" id="GO:0005092">
    <property type="term" value="F:GDP-dissociation inhibitor activity"/>
    <property type="evidence" value="ECO:0007669"/>
    <property type="project" value="TreeGrafter"/>
</dbReference>
<dbReference type="GO" id="GO:0003743">
    <property type="term" value="F:translation initiation factor activity"/>
    <property type="evidence" value="ECO:0007669"/>
    <property type="project" value="UniProtKB-KW"/>
</dbReference>
<evidence type="ECO:0000313" key="10">
    <source>
        <dbReference type="EMBL" id="KAG0009427.1"/>
    </source>
</evidence>
<protein>
    <recommendedName>
        <fullName evidence="9">Translation initiation factor IF2/IF5 domain-containing protein</fullName>
    </recommendedName>
</protein>
<evidence type="ECO:0000259" key="9">
    <source>
        <dbReference type="SMART" id="SM00653"/>
    </source>
</evidence>
<dbReference type="PANTHER" id="PTHR23001">
    <property type="entry name" value="EUKARYOTIC TRANSLATION INITIATION FACTOR"/>
    <property type="match status" value="1"/>
</dbReference>
<dbReference type="Pfam" id="PF10342">
    <property type="entry name" value="Kre9_KNH"/>
    <property type="match status" value="1"/>
</dbReference>
<comment type="similarity">
    <text evidence="1">Belongs to the eIF-2-beta/eIF-5 family.</text>
</comment>
<evidence type="ECO:0000256" key="6">
    <source>
        <dbReference type="ARBA" id="ARBA00023134"/>
    </source>
</evidence>
<keyword evidence="5" id="KW-0648">Protein biosynthesis</keyword>
<gene>
    <name evidence="10" type="ORF">BGZ80_002406</name>
</gene>
<evidence type="ECO:0000313" key="11">
    <source>
        <dbReference type="Proteomes" id="UP000703661"/>
    </source>
</evidence>
<evidence type="ECO:0000256" key="1">
    <source>
        <dbReference type="ARBA" id="ARBA00010397"/>
    </source>
</evidence>
<dbReference type="InterPro" id="IPR018466">
    <property type="entry name" value="Kre9/Knh1-like_N"/>
</dbReference>
<feature type="coiled-coil region" evidence="7">
    <location>
        <begin position="323"/>
        <end position="355"/>
    </location>
</feature>
<dbReference type="AlphaFoldDB" id="A0A9P6MPV9"/>
<sequence length="593" mass="64042">MPRPANAKPKKGVNKRKLMNSMVNIPSTNPDPYYRYKMPALDIRINPARIRTNNPQKEAIEVPASTQIQNLMAIAKALNRPLEYLSKFFELELEMQGVMEDRQRWFKLCGGELSEQELMIVLDKFIRRFVLCFICNNPETALTIFNTHIMKECGACGQSTRVDRFSKLTRYILRNKNFALGFAPVAVDATRCRFLKEGAATAAKGTVMNAAAGFKNGVRIATPAEMADGEDEEEEEDDADQDWLLDTSAEAVAQRRLKELDLITRVEKIMNAVVGDKARGKYPYKVFEEFVLTPKEVPGSDQEAVLPDNEEVLGRFYTLDLEKEGAILILERLQKRQQQQEDNTAEAQISELEQKSPVREDYDEMIQVLRDSLEREVVVASTLDESSSGLSSSDDEEDSEEEEEEITITWDDDNVAPLLSTNPIVDIFLNSGGDQSNIQMATIATGVNAGTTKSITYTVPNVSPPGKIYFLTFITSASNKGATAEAWSTRFTITDASGNAGTLAPSAPVGSNSGAVGTIISTAYSASPTTGATGSNTTAATATITSPAATSTATTGSNASASNKPTSGAASLGASGLSAAAAAIVGAVALAAF</sequence>
<proteinExistence type="inferred from homology"/>
<comment type="caution">
    <text evidence="10">The sequence shown here is derived from an EMBL/GenBank/DDBJ whole genome shotgun (WGS) entry which is preliminary data.</text>
</comment>
<evidence type="ECO:0000256" key="8">
    <source>
        <dbReference type="SAM" id="MobiDB-lite"/>
    </source>
</evidence>
<feature type="region of interest" description="Disordered" evidence="8">
    <location>
        <begin position="382"/>
        <end position="404"/>
    </location>
</feature>
<dbReference type="GO" id="GO:0005829">
    <property type="term" value="C:cytosol"/>
    <property type="evidence" value="ECO:0007669"/>
    <property type="project" value="TreeGrafter"/>
</dbReference>
<dbReference type="InterPro" id="IPR016190">
    <property type="entry name" value="Transl_init_fac_IF2/IF5_Zn-bd"/>
</dbReference>
<reference evidence="10" key="1">
    <citation type="journal article" date="2020" name="Fungal Divers.">
        <title>Resolving the Mortierellaceae phylogeny through synthesis of multi-gene phylogenetics and phylogenomics.</title>
        <authorList>
            <person name="Vandepol N."/>
            <person name="Liber J."/>
            <person name="Desiro A."/>
            <person name="Na H."/>
            <person name="Kennedy M."/>
            <person name="Barry K."/>
            <person name="Grigoriev I.V."/>
            <person name="Miller A.N."/>
            <person name="O'Donnell K."/>
            <person name="Stajich J.E."/>
            <person name="Bonito G."/>
        </authorList>
    </citation>
    <scope>NUCLEOTIDE SEQUENCE</scope>
    <source>
        <strain evidence="10">NRRL 2769</strain>
    </source>
</reference>
<keyword evidence="7" id="KW-0175">Coiled coil</keyword>
<dbReference type="Gene3D" id="3.30.30.170">
    <property type="match status" value="1"/>
</dbReference>
<dbReference type="InterPro" id="IPR045196">
    <property type="entry name" value="IF2/IF5"/>
</dbReference>
<organism evidence="10 11">
    <name type="scientific">Entomortierella chlamydospora</name>
    <dbReference type="NCBI Taxonomy" id="101097"/>
    <lineage>
        <taxon>Eukaryota</taxon>
        <taxon>Fungi</taxon>
        <taxon>Fungi incertae sedis</taxon>
        <taxon>Mucoromycota</taxon>
        <taxon>Mortierellomycotina</taxon>
        <taxon>Mortierellomycetes</taxon>
        <taxon>Mortierellales</taxon>
        <taxon>Mortierellaceae</taxon>
        <taxon>Entomortierella</taxon>
    </lineage>
</organism>
<keyword evidence="6" id="KW-0342">GTP-binding</keyword>
<dbReference type="SUPFAM" id="SSF75689">
    <property type="entry name" value="Zinc-binding domain of translation initiation factor 2 beta"/>
    <property type="match status" value="1"/>
</dbReference>
<feature type="compositionally biased region" description="Acidic residues" evidence="8">
    <location>
        <begin position="393"/>
        <end position="404"/>
    </location>
</feature>
<dbReference type="EMBL" id="JAAAID010001591">
    <property type="protein sequence ID" value="KAG0009427.1"/>
    <property type="molecule type" value="Genomic_DNA"/>
</dbReference>
<dbReference type="GO" id="GO:0005525">
    <property type="term" value="F:GTP binding"/>
    <property type="evidence" value="ECO:0007669"/>
    <property type="project" value="UniProtKB-KW"/>
</dbReference>